<dbReference type="AlphaFoldDB" id="F4PGL5"/>
<dbReference type="GeneID" id="14876978"/>
<dbReference type="EMBL" id="GL883006">
    <property type="protein sequence ID" value="EGG24849.1"/>
    <property type="molecule type" value="Genomic_DNA"/>
</dbReference>
<name>F4PGL5_CACFS</name>
<reference evidence="2" key="1">
    <citation type="journal article" date="2011" name="Genome Res.">
        <title>Phylogeny-wide analysis of social amoeba genomes highlights ancient origins for complex intercellular communication.</title>
        <authorList>
            <person name="Heidel A.J."/>
            <person name="Lawal H.M."/>
            <person name="Felder M."/>
            <person name="Schilde C."/>
            <person name="Helps N.R."/>
            <person name="Tunggal B."/>
            <person name="Rivero F."/>
            <person name="John U."/>
            <person name="Schleicher M."/>
            <person name="Eichinger L."/>
            <person name="Platzer M."/>
            <person name="Noegel A.A."/>
            <person name="Schaap P."/>
            <person name="Gloeckner G."/>
        </authorList>
    </citation>
    <scope>NUCLEOTIDE SEQUENCE [LARGE SCALE GENOMIC DNA]</scope>
    <source>
        <strain evidence="2">SH3</strain>
    </source>
</reference>
<keyword evidence="2" id="KW-1185">Reference proteome</keyword>
<proteinExistence type="predicted"/>
<evidence type="ECO:0000313" key="2">
    <source>
        <dbReference type="Proteomes" id="UP000007797"/>
    </source>
</evidence>
<dbReference type="OrthoDB" id="15563at2759"/>
<sequence length="92" mass="10263">MSLQVRVKFPADYPVIYKTIRLDPSLTVLEAIAAIGQAINVNPAADIGLFLPEDKACLQDTRQLSSYTQITQAQYIELKSKKQKKDSCCTIM</sequence>
<gene>
    <name evidence="1" type="ORF">DFA_03094</name>
</gene>
<dbReference type="RefSeq" id="XP_004362700.1">
    <property type="nucleotide sequence ID" value="XM_004362643.1"/>
</dbReference>
<dbReference type="Proteomes" id="UP000007797">
    <property type="component" value="Unassembled WGS sequence"/>
</dbReference>
<accession>F4PGL5</accession>
<evidence type="ECO:0008006" key="3">
    <source>
        <dbReference type="Google" id="ProtNLM"/>
    </source>
</evidence>
<protein>
    <recommendedName>
        <fullName evidence="3">Ubiquitin-like domain-containing protein</fullName>
    </recommendedName>
</protein>
<organism evidence="1 2">
    <name type="scientific">Cavenderia fasciculata</name>
    <name type="common">Slime mold</name>
    <name type="synonym">Dictyostelium fasciculatum</name>
    <dbReference type="NCBI Taxonomy" id="261658"/>
    <lineage>
        <taxon>Eukaryota</taxon>
        <taxon>Amoebozoa</taxon>
        <taxon>Evosea</taxon>
        <taxon>Eumycetozoa</taxon>
        <taxon>Dictyostelia</taxon>
        <taxon>Acytosteliales</taxon>
        <taxon>Cavenderiaceae</taxon>
        <taxon>Cavenderia</taxon>
    </lineage>
</organism>
<evidence type="ECO:0000313" key="1">
    <source>
        <dbReference type="EMBL" id="EGG24849.1"/>
    </source>
</evidence>
<dbReference type="Gene3D" id="3.10.20.90">
    <property type="entry name" value="Phosphatidylinositol 3-kinase Catalytic Subunit, Chain A, domain 1"/>
    <property type="match status" value="1"/>
</dbReference>
<dbReference type="OMA" id="KDSCCTI"/>
<dbReference type="KEGG" id="dfa:DFA_03094"/>